<evidence type="ECO:0000256" key="1">
    <source>
        <dbReference type="ARBA" id="ARBA00022598"/>
    </source>
</evidence>
<sequence>MQRVECGLLAIMGSGETSPTMVSVHRAVVDRLPSDRPNAVLLETPYGFQENVADISARAQNYFHHSVGLRVSVAPGMRGRASAGTDADRGLAMVQTSDWIFSGPGSPSYALDHWHRQPLAAALVERIRHPRGAVVFASAAAATMGCLAVPVYEIYKVGAAPHWREGLNLLACLDLQVVVIPHYDNTEGGTHDTRYSYLGEHRLTILERELPADAAILGVDEHTAVIVDLLSGSVEITGRGGLTVRRAGRSRVLPAGVTLSLAELRALTRSDRLASTRVDGVPVQPSRVAQVATLPEVTLHCERRFEMARLAGAADDMVQAVLDLEETIGVWAADTEEDEGTSQARAVLRSLIVRLGHAAATGLRDPHDLLRPLVEPLLGLRERLRTEQAYQAADDIRAALTAAGVIINDTRAGTQWTVAASADASATRAFRPGRRGEQPGII</sequence>
<protein>
    <recommendedName>
        <fullName evidence="6">Cysteinyl-tRNA synthetase</fullName>
    </recommendedName>
</protein>
<dbReference type="InterPro" id="IPR029062">
    <property type="entry name" value="Class_I_gatase-like"/>
</dbReference>
<keyword evidence="2" id="KW-0547">Nucleotide-binding</keyword>
<gene>
    <name evidence="4" type="ORF">ACH4OY_30545</name>
</gene>
<evidence type="ECO:0000313" key="5">
    <source>
        <dbReference type="Proteomes" id="UP001611075"/>
    </source>
</evidence>
<comment type="caution">
    <text evidence="4">The sequence shown here is derived from an EMBL/GenBank/DDBJ whole genome shotgun (WGS) entry which is preliminary data.</text>
</comment>
<dbReference type="SUPFAM" id="SSF47323">
    <property type="entry name" value="Anticodon-binding domain of a subclass of class I aminoacyl-tRNA synthetases"/>
    <property type="match status" value="1"/>
</dbReference>
<keyword evidence="5" id="KW-1185">Reference proteome</keyword>
<name>A0ABW7SW12_9ACTN</name>
<organism evidence="4 5">
    <name type="scientific">Micromonospora rubida</name>
    <dbReference type="NCBI Taxonomy" id="2697657"/>
    <lineage>
        <taxon>Bacteria</taxon>
        <taxon>Bacillati</taxon>
        <taxon>Actinomycetota</taxon>
        <taxon>Actinomycetes</taxon>
        <taxon>Micromonosporales</taxon>
        <taxon>Micromonosporaceae</taxon>
        <taxon>Micromonospora</taxon>
    </lineage>
</organism>
<dbReference type="InterPro" id="IPR009080">
    <property type="entry name" value="tRNAsynth_Ia_anticodon-bd"/>
</dbReference>
<evidence type="ECO:0000256" key="2">
    <source>
        <dbReference type="ARBA" id="ARBA00022741"/>
    </source>
</evidence>
<evidence type="ECO:0000313" key="4">
    <source>
        <dbReference type="EMBL" id="MFI0796989.1"/>
    </source>
</evidence>
<evidence type="ECO:0000256" key="3">
    <source>
        <dbReference type="ARBA" id="ARBA00022840"/>
    </source>
</evidence>
<dbReference type="Gene3D" id="3.40.50.880">
    <property type="match status" value="1"/>
</dbReference>
<dbReference type="RefSeq" id="WP_396685596.1">
    <property type="nucleotide sequence ID" value="NZ_JBIRPU010000039.1"/>
</dbReference>
<keyword evidence="3" id="KW-0067">ATP-binding</keyword>
<accession>A0ABW7SW12</accession>
<proteinExistence type="predicted"/>
<evidence type="ECO:0008006" key="6">
    <source>
        <dbReference type="Google" id="ProtNLM"/>
    </source>
</evidence>
<dbReference type="EMBL" id="JBIRPU010000039">
    <property type="protein sequence ID" value="MFI0796989.1"/>
    <property type="molecule type" value="Genomic_DNA"/>
</dbReference>
<keyword evidence="1" id="KW-0436">Ligase</keyword>
<dbReference type="Proteomes" id="UP001611075">
    <property type="component" value="Unassembled WGS sequence"/>
</dbReference>
<reference evidence="4 5" key="1">
    <citation type="submission" date="2024-10" db="EMBL/GenBank/DDBJ databases">
        <title>The Natural Products Discovery Center: Release of the First 8490 Sequenced Strains for Exploring Actinobacteria Biosynthetic Diversity.</title>
        <authorList>
            <person name="Kalkreuter E."/>
            <person name="Kautsar S.A."/>
            <person name="Yang D."/>
            <person name="Bader C.D."/>
            <person name="Teijaro C.N."/>
            <person name="Fluegel L."/>
            <person name="Davis C.M."/>
            <person name="Simpson J.R."/>
            <person name="Lauterbach L."/>
            <person name="Steele A.D."/>
            <person name="Gui C."/>
            <person name="Meng S."/>
            <person name="Li G."/>
            <person name="Viehrig K."/>
            <person name="Ye F."/>
            <person name="Su P."/>
            <person name="Kiefer A.F."/>
            <person name="Nichols A."/>
            <person name="Cepeda A.J."/>
            <person name="Yan W."/>
            <person name="Fan B."/>
            <person name="Jiang Y."/>
            <person name="Adhikari A."/>
            <person name="Zheng C.-J."/>
            <person name="Schuster L."/>
            <person name="Cowan T.M."/>
            <person name="Smanski M.J."/>
            <person name="Chevrette M.G."/>
            <person name="De Carvalho L.P.S."/>
            <person name="Shen B."/>
        </authorList>
    </citation>
    <scope>NUCLEOTIDE SEQUENCE [LARGE SCALE GENOMIC DNA]</scope>
    <source>
        <strain evidence="4 5">NPDC021253</strain>
    </source>
</reference>
<dbReference type="Gene3D" id="1.20.120.1910">
    <property type="entry name" value="Cysteine-tRNA ligase, C-terminal anti-codon recognition domain"/>
    <property type="match status" value="1"/>
</dbReference>